<dbReference type="InterPro" id="IPR006626">
    <property type="entry name" value="PbH1"/>
</dbReference>
<keyword evidence="3" id="KW-0732">Signal</keyword>
<name>A0A9D1PQ19_9FIRM</name>
<feature type="domain" description="SLH" evidence="4">
    <location>
        <begin position="145"/>
        <end position="208"/>
    </location>
</feature>
<evidence type="ECO:0000259" key="4">
    <source>
        <dbReference type="PROSITE" id="PS51272"/>
    </source>
</evidence>
<evidence type="ECO:0000256" key="2">
    <source>
        <dbReference type="SAM" id="MobiDB-lite"/>
    </source>
</evidence>
<evidence type="ECO:0000313" key="5">
    <source>
        <dbReference type="EMBL" id="HIV85408.1"/>
    </source>
</evidence>
<evidence type="ECO:0000313" key="6">
    <source>
        <dbReference type="Proteomes" id="UP000824162"/>
    </source>
</evidence>
<dbReference type="PROSITE" id="PS51272">
    <property type="entry name" value="SLH"/>
    <property type="match status" value="2"/>
</dbReference>
<feature type="signal peptide" evidence="3">
    <location>
        <begin position="1"/>
        <end position="29"/>
    </location>
</feature>
<gene>
    <name evidence="5" type="ORF">H9900_01205</name>
</gene>
<dbReference type="Pfam" id="PF00395">
    <property type="entry name" value="SLH"/>
    <property type="match status" value="3"/>
</dbReference>
<dbReference type="Pfam" id="PF20585">
    <property type="entry name" value="Pectate_lyase_5"/>
    <property type="match status" value="1"/>
</dbReference>
<feature type="chain" id="PRO_5039132235" evidence="3">
    <location>
        <begin position="30"/>
        <end position="971"/>
    </location>
</feature>
<feature type="region of interest" description="Disordered" evidence="2">
    <location>
        <begin position="269"/>
        <end position="293"/>
    </location>
</feature>
<keyword evidence="1" id="KW-0677">Repeat</keyword>
<organism evidence="5 6">
    <name type="scientific">Candidatus Monoglobus merdigallinarum</name>
    <dbReference type="NCBI Taxonomy" id="2838698"/>
    <lineage>
        <taxon>Bacteria</taxon>
        <taxon>Bacillati</taxon>
        <taxon>Bacillota</taxon>
        <taxon>Clostridia</taxon>
        <taxon>Monoglobales</taxon>
        <taxon>Monoglobaceae</taxon>
        <taxon>Monoglobus</taxon>
    </lineage>
</organism>
<accession>A0A9D1PQ19</accession>
<dbReference type="PANTHER" id="PTHR43308">
    <property type="entry name" value="OUTER MEMBRANE PROTEIN ALPHA-RELATED"/>
    <property type="match status" value="1"/>
</dbReference>
<evidence type="ECO:0000256" key="3">
    <source>
        <dbReference type="SAM" id="SignalP"/>
    </source>
</evidence>
<dbReference type="Proteomes" id="UP000824162">
    <property type="component" value="Unassembled WGS sequence"/>
</dbReference>
<dbReference type="EMBL" id="DXIJ01000024">
    <property type="protein sequence ID" value="HIV85408.1"/>
    <property type="molecule type" value="Genomic_DNA"/>
</dbReference>
<dbReference type="InterPro" id="IPR011050">
    <property type="entry name" value="Pectin_lyase_fold/virulence"/>
</dbReference>
<dbReference type="PANTHER" id="PTHR43308:SF5">
    <property type="entry name" value="S-LAYER PROTEIN _ PEPTIDOGLYCAN ENDO-BETA-N-ACETYLGLUCOSAMINIDASE"/>
    <property type="match status" value="1"/>
</dbReference>
<dbReference type="SMART" id="SM00710">
    <property type="entry name" value="PbH1"/>
    <property type="match status" value="6"/>
</dbReference>
<dbReference type="AlphaFoldDB" id="A0A9D1PQ19"/>
<dbReference type="SUPFAM" id="SSF51126">
    <property type="entry name" value="Pectin lyase-like"/>
    <property type="match status" value="3"/>
</dbReference>
<dbReference type="InterPro" id="IPR001119">
    <property type="entry name" value="SLH_dom"/>
</dbReference>
<protein>
    <submittedName>
        <fullName evidence="5">S-layer homology domain-containing protein</fullName>
    </submittedName>
</protein>
<reference evidence="5" key="1">
    <citation type="journal article" date="2021" name="PeerJ">
        <title>Extensive microbial diversity within the chicken gut microbiome revealed by metagenomics and culture.</title>
        <authorList>
            <person name="Gilroy R."/>
            <person name="Ravi A."/>
            <person name="Getino M."/>
            <person name="Pursley I."/>
            <person name="Horton D.L."/>
            <person name="Alikhan N.F."/>
            <person name="Baker D."/>
            <person name="Gharbi K."/>
            <person name="Hall N."/>
            <person name="Watson M."/>
            <person name="Adriaenssens E.M."/>
            <person name="Foster-Nyarko E."/>
            <person name="Jarju S."/>
            <person name="Secka A."/>
            <person name="Antonio M."/>
            <person name="Oren A."/>
            <person name="Chaudhuri R.R."/>
            <person name="La Ragione R."/>
            <person name="Hildebrand F."/>
            <person name="Pallen M.J."/>
        </authorList>
    </citation>
    <scope>NUCLEOTIDE SEQUENCE</scope>
    <source>
        <strain evidence="5">5790</strain>
    </source>
</reference>
<evidence type="ECO:0000256" key="1">
    <source>
        <dbReference type="ARBA" id="ARBA00022737"/>
    </source>
</evidence>
<dbReference type="InterPro" id="IPR051465">
    <property type="entry name" value="Cell_Envelope_Struct_Comp"/>
</dbReference>
<comment type="caution">
    <text evidence="5">The sequence shown here is derived from an EMBL/GenBank/DDBJ whole genome shotgun (WGS) entry which is preliminary data.</text>
</comment>
<feature type="domain" description="SLH" evidence="4">
    <location>
        <begin position="28"/>
        <end position="90"/>
    </location>
</feature>
<proteinExistence type="predicted"/>
<sequence>MKKALKRCLLSLTAGAAAAALMSAAFAYAEPVFGDTAGHWAEAEINKWSGYGIIEGSEGSFEPDKEITRAETAAIINRIMNYQQTAENTFIDLNDGWYKEAVLKTAADNVLMGYDGYVRPLDAVTREEAFVMLARALRISPSGGGTPFTDNADISDWAAGYISAMTEKGYVSGFEDGSFLPSAHMTKAYAVKLVDNIIKGFYNKAGTYTDTTDGLVVVNTPGVVLKNMQIKELLVTQGVGDSHVTLQGSTKVEAEPIVLSGSVNNEGSGGIIGGGNNNNNNNNNGSTGGGGNTGGGSGGTAVIVAPNSSIIVNSDYAGKEGTVVVNRRRYTYGTNAFGSLSEAVVQAGLLEEKVTISLTGDITLENTVEISVPDIVFDGRGFTITVTPSDDFKKDGLQFIGSENAEIKNLKLSMSEAENGWKGSYGIQLYKSNAKLSDISISGADAGLLINGSDISVNGALDVSGNEFGGIEMSKGYAVEANPALKGDISNIANTTEETGKPTIWIDNSDSVPASMDITGMFEKELIVNGKMQRHFYLNEDNVPEDSSVTVTENFDGLMDAAANEDVQLIKLAGDIDAGEALTLTHSVSIDGQGNTLTVDSSSRNAIVINTIANTRSDSEIVISNINIKFSGEAPADWRSMYGINIYRAPNVRLKNVSISNGNAAVLVNGSTVTLDGVVDVTGNTFGGIELSKGVDVTEQPYISGSVSNLKNDSETTDKPTVWTDGQDVGADRVNITGLSVVENAKTNQNHFFINSKNAAVTANDAESLKNALSNANIGTVILGTDIALNETLNINRSVTLDGRGNAITAPHSAKKIAVVNLASDADSAELKDINFAFDAAAPVDWQSAYAVQVYKSKNVVLNNISAKNGNAGILVNGSEVTLNGTIDVSDNSFGGIEASMGIGVDMQPSVNAESCTLVNTTETAGKPTIWIDNADFSSVLAGGMTQYNYTGDGKNQMHFYLSEANVPAAY</sequence>
<dbReference type="InterPro" id="IPR046776">
    <property type="entry name" value="Pectate_lyase_5"/>
</dbReference>
<reference evidence="5" key="2">
    <citation type="submission" date="2021-04" db="EMBL/GenBank/DDBJ databases">
        <authorList>
            <person name="Gilroy R."/>
        </authorList>
    </citation>
    <scope>NUCLEOTIDE SEQUENCE</scope>
    <source>
        <strain evidence="5">5790</strain>
    </source>
</reference>